<keyword evidence="2" id="KW-1185">Reference proteome</keyword>
<dbReference type="EMBL" id="CP007536">
    <property type="protein sequence ID" value="AIC15430.1"/>
    <property type="molecule type" value="Genomic_DNA"/>
</dbReference>
<proteinExistence type="predicted"/>
<name>A0A060HJK5_9ARCH</name>
<accession>A0A060HJK5</accession>
<dbReference type="HOGENOM" id="CLU_3323105_0_0_2"/>
<protein>
    <submittedName>
        <fullName evidence="1">Uncharacterized protein</fullName>
    </submittedName>
</protein>
<gene>
    <name evidence="1" type="ORF">NVIE_011970</name>
</gene>
<evidence type="ECO:0000313" key="2">
    <source>
        <dbReference type="Proteomes" id="UP000027093"/>
    </source>
</evidence>
<dbReference type="KEGG" id="nvn:NVIE_011970"/>
<sequence>MPPGVQLSKRQTILLKRLEQLCERAEKKVLPVYIEEIR</sequence>
<organism evidence="1 2">
    <name type="scientific">Nitrososphaera viennensis EN76</name>
    <dbReference type="NCBI Taxonomy" id="926571"/>
    <lineage>
        <taxon>Archaea</taxon>
        <taxon>Nitrososphaerota</taxon>
        <taxon>Nitrososphaeria</taxon>
        <taxon>Nitrososphaerales</taxon>
        <taxon>Nitrososphaeraceae</taxon>
        <taxon>Nitrososphaera</taxon>
    </lineage>
</organism>
<reference evidence="1 2" key="1">
    <citation type="journal article" date="2014" name="Int. J. Syst. Evol. Microbiol.">
        <title>Nitrososphaera viennensis gen. nov., sp. nov., an aerobic and mesophilic, ammonia-oxidizing archaeon from soil and a member of the archaeal phylum Thaumarchaeota.</title>
        <authorList>
            <person name="Stieglmeier M."/>
            <person name="Klingl A."/>
            <person name="Alves R.J."/>
            <person name="Rittmann S.K."/>
            <person name="Melcher M."/>
            <person name="Leisch N."/>
            <person name="Schleper C."/>
        </authorList>
    </citation>
    <scope>NUCLEOTIDE SEQUENCE [LARGE SCALE GENOMIC DNA]</scope>
    <source>
        <strain evidence="1">EN76</strain>
    </source>
</reference>
<evidence type="ECO:0000313" key="1">
    <source>
        <dbReference type="EMBL" id="AIC15430.1"/>
    </source>
</evidence>
<dbReference type="AlphaFoldDB" id="A0A060HJK5"/>
<dbReference type="STRING" id="926571.NVIE_011970"/>
<dbReference type="Proteomes" id="UP000027093">
    <property type="component" value="Chromosome"/>
</dbReference>